<dbReference type="InterPro" id="IPR000551">
    <property type="entry name" value="MerR-type_HTH_dom"/>
</dbReference>
<keyword evidence="4" id="KW-0804">Transcription</keyword>
<dbReference type="Pfam" id="PF06445">
    <property type="entry name" value="GyrI-like"/>
    <property type="match status" value="1"/>
</dbReference>
<dbReference type="PROSITE" id="PS50937">
    <property type="entry name" value="HTH_MERR_2"/>
    <property type="match status" value="1"/>
</dbReference>
<feature type="domain" description="HTH merR-type" evidence="6">
    <location>
        <begin position="6"/>
        <end position="75"/>
    </location>
</feature>
<keyword evidence="1" id="KW-0678">Repressor</keyword>
<evidence type="ECO:0000256" key="5">
    <source>
        <dbReference type="SAM" id="Coils"/>
    </source>
</evidence>
<proteinExistence type="predicted"/>
<dbReference type="SUPFAM" id="SSF46955">
    <property type="entry name" value="Putative DNA-binding domain"/>
    <property type="match status" value="1"/>
</dbReference>
<dbReference type="Proteomes" id="UP001432099">
    <property type="component" value="Chromosome"/>
</dbReference>
<dbReference type="InterPro" id="IPR009061">
    <property type="entry name" value="DNA-bd_dom_put_sf"/>
</dbReference>
<keyword evidence="5" id="KW-0175">Coiled coil</keyword>
<dbReference type="SUPFAM" id="SSF55136">
    <property type="entry name" value="Probable bacterial effector-binding domain"/>
    <property type="match status" value="1"/>
</dbReference>
<dbReference type="PANTHER" id="PTHR30204:SF69">
    <property type="entry name" value="MERR-FAMILY TRANSCRIPTIONAL REGULATOR"/>
    <property type="match status" value="1"/>
</dbReference>
<keyword evidence="3" id="KW-0238">DNA-binding</keyword>
<gene>
    <name evidence="7" type="ORF">T23_10790</name>
</gene>
<evidence type="ECO:0000256" key="2">
    <source>
        <dbReference type="ARBA" id="ARBA00023015"/>
    </source>
</evidence>
<dbReference type="EMBL" id="AP028127">
    <property type="protein sequence ID" value="BEH90977.1"/>
    <property type="molecule type" value="Genomic_DNA"/>
</dbReference>
<dbReference type="RefSeq" id="WP_338618050.1">
    <property type="nucleotide sequence ID" value="NZ_AP028127.1"/>
</dbReference>
<reference evidence="7" key="1">
    <citation type="journal article" date="2024" name="Int. J. Syst. Evol. Microbiol.">
        <title>Turicibacter faecis sp. nov., isolated from faeces of heart failure mouse model.</title>
        <authorList>
            <person name="Imamura Y."/>
            <person name="Motooka D."/>
            <person name="Nakajima Y."/>
            <person name="Ito S."/>
            <person name="Kitakaze M."/>
            <person name="Iida T."/>
            <person name="Nakamura S."/>
        </authorList>
    </citation>
    <scope>NUCLEOTIDE SEQUENCE</scope>
    <source>
        <strain evidence="7">TC023</strain>
    </source>
</reference>
<protein>
    <submittedName>
        <fullName evidence="7">MerR family transcriptional regulator</fullName>
    </submittedName>
</protein>
<organism evidence="7 8">
    <name type="scientific">Turicibacter faecis</name>
    <dbReference type="NCBI Taxonomy" id="2963365"/>
    <lineage>
        <taxon>Bacteria</taxon>
        <taxon>Bacillati</taxon>
        <taxon>Bacillota</taxon>
        <taxon>Erysipelotrichia</taxon>
        <taxon>Erysipelotrichales</taxon>
        <taxon>Turicibacteraceae</taxon>
        <taxon>Turicibacter</taxon>
    </lineage>
</organism>
<accession>A0ABN6ZAR9</accession>
<dbReference type="SMART" id="SM00871">
    <property type="entry name" value="AraC_E_bind"/>
    <property type="match status" value="1"/>
</dbReference>
<dbReference type="InterPro" id="IPR047057">
    <property type="entry name" value="MerR_fam"/>
</dbReference>
<dbReference type="Pfam" id="PF13411">
    <property type="entry name" value="MerR_1"/>
    <property type="match status" value="1"/>
</dbReference>
<dbReference type="PANTHER" id="PTHR30204">
    <property type="entry name" value="REDOX-CYCLING DRUG-SENSING TRANSCRIPTIONAL ACTIVATOR SOXR"/>
    <property type="match status" value="1"/>
</dbReference>
<dbReference type="Gene3D" id="1.10.1660.10">
    <property type="match status" value="1"/>
</dbReference>
<evidence type="ECO:0000256" key="4">
    <source>
        <dbReference type="ARBA" id="ARBA00023163"/>
    </source>
</evidence>
<name>A0ABN6ZAR9_9FIRM</name>
<dbReference type="Gene3D" id="3.20.80.10">
    <property type="entry name" value="Regulatory factor, effector binding domain"/>
    <property type="match status" value="1"/>
</dbReference>
<evidence type="ECO:0000313" key="8">
    <source>
        <dbReference type="Proteomes" id="UP001432099"/>
    </source>
</evidence>
<dbReference type="InterPro" id="IPR010499">
    <property type="entry name" value="AraC_E-bd"/>
</dbReference>
<dbReference type="SMART" id="SM00422">
    <property type="entry name" value="HTH_MERR"/>
    <property type="match status" value="1"/>
</dbReference>
<feature type="coiled-coil region" evidence="5">
    <location>
        <begin position="82"/>
        <end position="116"/>
    </location>
</feature>
<evidence type="ECO:0000256" key="1">
    <source>
        <dbReference type="ARBA" id="ARBA00022491"/>
    </source>
</evidence>
<dbReference type="InterPro" id="IPR029442">
    <property type="entry name" value="GyrI-like"/>
</dbReference>
<dbReference type="InterPro" id="IPR011256">
    <property type="entry name" value="Reg_factor_effector_dom_sf"/>
</dbReference>
<keyword evidence="2" id="KW-0805">Transcription regulation</keyword>
<evidence type="ECO:0000259" key="6">
    <source>
        <dbReference type="PROSITE" id="PS50937"/>
    </source>
</evidence>
<keyword evidence="8" id="KW-1185">Reference proteome</keyword>
<sequence length="271" mass="31786">MKPSHLLTVQQFSNLHQVNKRTLHYYDTIGLFSPTQKGENGYRYYDTTQSVHFEYIQFLKGLGLSLDEIRTYLQQPNAQDFLKLADEKLGELARQIKQLQRQCEILQLKKEQVEKSLHPVEEKIQIVDCQEDAIVLLEVRQGLEDTEFFKKIKEHFSMEQLPLGIGTVISLDGVRQQGINSHEGFFFRCFEETIPSTSLRKPKGRYLCGYHRGTWEGIPAVYERMLHFAKEHHLQLGAYAYERGLNEFVIEREEEYLTEVMIPILEEKVED</sequence>
<evidence type="ECO:0000313" key="7">
    <source>
        <dbReference type="EMBL" id="BEH90977.1"/>
    </source>
</evidence>
<evidence type="ECO:0000256" key="3">
    <source>
        <dbReference type="ARBA" id="ARBA00023125"/>
    </source>
</evidence>